<evidence type="ECO:0000256" key="2">
    <source>
        <dbReference type="ARBA" id="ARBA00022448"/>
    </source>
</evidence>
<evidence type="ECO:0000256" key="3">
    <source>
        <dbReference type="ARBA" id="ARBA00022475"/>
    </source>
</evidence>
<evidence type="ECO:0000256" key="7">
    <source>
        <dbReference type="ARBA" id="ARBA00023136"/>
    </source>
</evidence>
<dbReference type="RefSeq" id="WP_120190151.1">
    <property type="nucleotide sequence ID" value="NZ_MCHY01000009.1"/>
</dbReference>
<keyword evidence="7 8" id="KW-0472">Membrane</keyword>
<keyword evidence="4 8" id="KW-0547">Nucleotide-binding</keyword>
<keyword evidence="11" id="KW-1185">Reference proteome</keyword>
<dbReference type="InterPro" id="IPR030946">
    <property type="entry name" value="EcfA2"/>
</dbReference>
<comment type="subunit">
    <text evidence="8">Forms a stable energy-coupling factor (ECF) transporter complex composed of 2 membrane-embedded substrate-binding proteins (S component), 2 ATP-binding proteins (A component) and 2 transmembrane proteins (T component).</text>
</comment>
<dbReference type="InterPro" id="IPR027417">
    <property type="entry name" value="P-loop_NTPase"/>
</dbReference>
<dbReference type="SUPFAM" id="SSF52540">
    <property type="entry name" value="P-loop containing nucleoside triphosphate hydrolases"/>
    <property type="match status" value="1"/>
</dbReference>
<keyword evidence="5 8" id="KW-0067">ATP-binding</keyword>
<dbReference type="PANTHER" id="PTHR43553">
    <property type="entry name" value="HEAVY METAL TRANSPORTER"/>
    <property type="match status" value="1"/>
</dbReference>
<dbReference type="Proteomes" id="UP000284219">
    <property type="component" value="Unassembled WGS sequence"/>
</dbReference>
<evidence type="ECO:0000256" key="6">
    <source>
        <dbReference type="ARBA" id="ARBA00022967"/>
    </source>
</evidence>
<dbReference type="PANTHER" id="PTHR43553:SF27">
    <property type="entry name" value="ENERGY-COUPLING FACTOR TRANSPORTER ATP-BINDING PROTEIN ECFA2"/>
    <property type="match status" value="1"/>
</dbReference>
<dbReference type="PROSITE" id="PS50893">
    <property type="entry name" value="ABC_TRANSPORTER_2"/>
    <property type="match status" value="1"/>
</dbReference>
<comment type="function">
    <text evidence="8">ATP-binding (A) component of a common energy-coupling factor (ECF) ABC-transporter complex.</text>
</comment>
<name>A0A419SFW3_9BACL</name>
<evidence type="ECO:0000256" key="5">
    <source>
        <dbReference type="ARBA" id="ARBA00022840"/>
    </source>
</evidence>
<dbReference type="InterPro" id="IPR003439">
    <property type="entry name" value="ABC_transporter-like_ATP-bd"/>
</dbReference>
<dbReference type="CDD" id="cd03225">
    <property type="entry name" value="ABC_cobalt_CbiO_domain1"/>
    <property type="match status" value="1"/>
</dbReference>
<keyword evidence="3 8" id="KW-1003">Cell membrane</keyword>
<dbReference type="InterPro" id="IPR015856">
    <property type="entry name" value="ABC_transpr_CbiO/EcfA_su"/>
</dbReference>
<comment type="caution">
    <text evidence="10">The sequence shown here is derived from an EMBL/GenBank/DDBJ whole genome shotgun (WGS) entry which is preliminary data.</text>
</comment>
<dbReference type="InterPro" id="IPR050095">
    <property type="entry name" value="ECF_ABC_transporter_ATP-bd"/>
</dbReference>
<sequence length="289" mass="32695">MELIVKDLTHIYGQGSPYERIALDQVNLVIPSESFTAIIGPTGSGKSTLIQHFNGLLRPSSGEVQIGDTVITSTSKKMKLHALRKNVGLVFQYPEYQLFEETVEKDIAFGPLNYDLPYELAMTRVKEAMKVVGLEYDRFKDESPFKLSGGQKRRVALAGVLALQPQTLILDEPTAGLDPQGKRDILNQLYRLHRQEKWTTILVTHNMEDAAQYADQIVVLNDGQVFMQGTPAEIFEQEKRLRQISLDLPEISKFVRQLNEKLQSPLPTNIFSMDQLVNALLKRKKVGKR</sequence>
<comment type="subcellular location">
    <subcellularLocation>
        <location evidence="1 8">Cell membrane</location>
        <topology evidence="1 8">Peripheral membrane protein</topology>
    </subcellularLocation>
</comment>
<feature type="domain" description="ABC transporter" evidence="9">
    <location>
        <begin position="3"/>
        <end position="247"/>
    </location>
</feature>
<dbReference type="GO" id="GO:0042626">
    <property type="term" value="F:ATPase-coupled transmembrane transporter activity"/>
    <property type="evidence" value="ECO:0007669"/>
    <property type="project" value="TreeGrafter"/>
</dbReference>
<comment type="similarity">
    <text evidence="8">Belongs to the ABC transporter superfamily. Energy-coupling factor EcfA family.</text>
</comment>
<protein>
    <recommendedName>
        <fullName evidence="8">Energy-coupling factor transporter ATP-binding protein EcfA2</fullName>
        <ecNumber evidence="8">7.-.-.-</ecNumber>
    </recommendedName>
</protein>
<gene>
    <name evidence="10" type="ORF">BEP19_10485</name>
</gene>
<dbReference type="PROSITE" id="PS00211">
    <property type="entry name" value="ABC_TRANSPORTER_1"/>
    <property type="match status" value="1"/>
</dbReference>
<evidence type="ECO:0000313" key="10">
    <source>
        <dbReference type="EMBL" id="RKD22674.1"/>
    </source>
</evidence>
<evidence type="ECO:0000256" key="1">
    <source>
        <dbReference type="ARBA" id="ARBA00004202"/>
    </source>
</evidence>
<dbReference type="AlphaFoldDB" id="A0A419SFW3"/>
<evidence type="ECO:0000313" key="11">
    <source>
        <dbReference type="Proteomes" id="UP000284219"/>
    </source>
</evidence>
<dbReference type="GO" id="GO:0043190">
    <property type="term" value="C:ATP-binding cassette (ABC) transporter complex"/>
    <property type="evidence" value="ECO:0007669"/>
    <property type="project" value="TreeGrafter"/>
</dbReference>
<dbReference type="FunFam" id="3.40.50.300:FF:000224">
    <property type="entry name" value="Energy-coupling factor transporter ATP-binding protein EcfA"/>
    <property type="match status" value="1"/>
</dbReference>
<evidence type="ECO:0000256" key="4">
    <source>
        <dbReference type="ARBA" id="ARBA00022741"/>
    </source>
</evidence>
<accession>A0A419SFW3</accession>
<dbReference type="InterPro" id="IPR003593">
    <property type="entry name" value="AAA+_ATPase"/>
</dbReference>
<keyword evidence="6" id="KW-1278">Translocase</keyword>
<evidence type="ECO:0000256" key="8">
    <source>
        <dbReference type="RuleBase" id="RU365104"/>
    </source>
</evidence>
<dbReference type="EMBL" id="MCHY01000009">
    <property type="protein sequence ID" value="RKD22674.1"/>
    <property type="molecule type" value="Genomic_DNA"/>
</dbReference>
<evidence type="ECO:0000259" key="9">
    <source>
        <dbReference type="PROSITE" id="PS50893"/>
    </source>
</evidence>
<dbReference type="InterPro" id="IPR017871">
    <property type="entry name" value="ABC_transporter-like_CS"/>
</dbReference>
<dbReference type="Gene3D" id="3.40.50.300">
    <property type="entry name" value="P-loop containing nucleotide triphosphate hydrolases"/>
    <property type="match status" value="1"/>
</dbReference>
<dbReference type="GO" id="GO:0016887">
    <property type="term" value="F:ATP hydrolysis activity"/>
    <property type="evidence" value="ECO:0007669"/>
    <property type="project" value="InterPro"/>
</dbReference>
<reference evidence="10 11" key="1">
    <citation type="submission" date="2016-08" db="EMBL/GenBank/DDBJ databases">
        <title>Novel Firmicute Genomes.</title>
        <authorList>
            <person name="Poppleton D.I."/>
            <person name="Gribaldo S."/>
        </authorList>
    </citation>
    <scope>NUCLEOTIDE SEQUENCE [LARGE SCALE GENOMIC DNA]</scope>
    <source>
        <strain evidence="10 11">RAOx-1</strain>
    </source>
</reference>
<dbReference type="NCBIfam" id="TIGR04521">
    <property type="entry name" value="ECF_ATPase_2"/>
    <property type="match status" value="1"/>
</dbReference>
<dbReference type="GO" id="GO:0015087">
    <property type="term" value="F:cobalt ion transmembrane transporter activity"/>
    <property type="evidence" value="ECO:0007669"/>
    <property type="project" value="UniProtKB-ARBA"/>
</dbReference>
<dbReference type="SMART" id="SM00382">
    <property type="entry name" value="AAA"/>
    <property type="match status" value="1"/>
</dbReference>
<organism evidence="10 11">
    <name type="scientific">Ammoniphilus oxalaticus</name>
    <dbReference type="NCBI Taxonomy" id="66863"/>
    <lineage>
        <taxon>Bacteria</taxon>
        <taxon>Bacillati</taxon>
        <taxon>Bacillota</taxon>
        <taxon>Bacilli</taxon>
        <taxon>Bacillales</taxon>
        <taxon>Paenibacillaceae</taxon>
        <taxon>Aneurinibacillus group</taxon>
        <taxon>Ammoniphilus</taxon>
    </lineage>
</organism>
<dbReference type="OrthoDB" id="9784332at2"/>
<dbReference type="GO" id="GO:0005524">
    <property type="term" value="F:ATP binding"/>
    <property type="evidence" value="ECO:0007669"/>
    <property type="project" value="UniProtKB-UniRule"/>
</dbReference>
<keyword evidence="2 8" id="KW-0813">Transport</keyword>
<dbReference type="EC" id="7.-.-.-" evidence="8"/>
<proteinExistence type="inferred from homology"/>
<dbReference type="Pfam" id="PF00005">
    <property type="entry name" value="ABC_tran"/>
    <property type="match status" value="1"/>
</dbReference>